<dbReference type="NCBIfam" id="TIGR03504">
    <property type="entry name" value="FimV_Cterm"/>
    <property type="match status" value="1"/>
</dbReference>
<evidence type="ECO:0000256" key="4">
    <source>
        <dbReference type="SAM" id="SignalP"/>
    </source>
</evidence>
<keyword evidence="3" id="KW-0472">Membrane</keyword>
<feature type="region of interest" description="Disordered" evidence="2">
    <location>
        <begin position="325"/>
        <end position="345"/>
    </location>
</feature>
<feature type="transmembrane region" description="Helical" evidence="3">
    <location>
        <begin position="424"/>
        <end position="445"/>
    </location>
</feature>
<feature type="compositionally biased region" description="Polar residues" evidence="2">
    <location>
        <begin position="758"/>
        <end position="782"/>
    </location>
</feature>
<reference evidence="6 7" key="1">
    <citation type="submission" date="2020-12" db="EMBL/GenBank/DDBJ databases">
        <title>WGS of Legionella: environmental sample.</title>
        <authorList>
            <person name="Cristino S."/>
            <person name="Girolamini L."/>
            <person name="Salaris S."/>
            <person name="Pascale M.R."/>
            <person name="Mazzotta M."/>
            <person name="Orsini M."/>
            <person name="Grottola A."/>
        </authorList>
    </citation>
    <scope>NUCLEOTIDE SEQUENCE [LARGE SCALE GENOMIC DNA]</scope>
    <source>
        <strain evidence="6 7">30cs62</strain>
    </source>
</reference>
<comment type="caution">
    <text evidence="6">The sequence shown here is derived from an EMBL/GenBank/DDBJ whole genome shotgun (WGS) entry which is preliminary data.</text>
</comment>
<evidence type="ECO:0000256" key="1">
    <source>
        <dbReference type="SAM" id="Coils"/>
    </source>
</evidence>
<keyword evidence="4" id="KW-0732">Signal</keyword>
<feature type="compositionally biased region" description="Basic and acidic residues" evidence="2">
    <location>
        <begin position="641"/>
        <end position="677"/>
    </location>
</feature>
<protein>
    <submittedName>
        <fullName evidence="6">Pilus assembly protein FimV</fullName>
    </submittedName>
</protein>
<feature type="compositionally biased region" description="Basic and acidic residues" evidence="2">
    <location>
        <begin position="531"/>
        <end position="546"/>
    </location>
</feature>
<keyword evidence="7" id="KW-1185">Reference proteome</keyword>
<dbReference type="InterPro" id="IPR020011">
    <property type="entry name" value="FimV_C"/>
</dbReference>
<dbReference type="InterPro" id="IPR020012">
    <property type="entry name" value="LysM_FimV"/>
</dbReference>
<feature type="chain" id="PRO_5046975398" evidence="4">
    <location>
        <begin position="22"/>
        <end position="836"/>
    </location>
</feature>
<accession>A0ABS1WBM9</accession>
<keyword evidence="3" id="KW-1133">Transmembrane helix</keyword>
<dbReference type="InterPro" id="IPR057840">
    <property type="entry name" value="FimV_N"/>
</dbReference>
<feature type="region of interest" description="Disordered" evidence="2">
    <location>
        <begin position="518"/>
        <end position="782"/>
    </location>
</feature>
<organism evidence="6 7">
    <name type="scientific">Legionella bononiensis</name>
    <dbReference type="NCBI Taxonomy" id="2793102"/>
    <lineage>
        <taxon>Bacteria</taxon>
        <taxon>Pseudomonadati</taxon>
        <taxon>Pseudomonadota</taxon>
        <taxon>Gammaproteobacteria</taxon>
        <taxon>Legionellales</taxon>
        <taxon>Legionellaceae</taxon>
        <taxon>Legionella</taxon>
    </lineage>
</organism>
<evidence type="ECO:0000313" key="6">
    <source>
        <dbReference type="EMBL" id="MBL7526757.1"/>
    </source>
</evidence>
<feature type="compositionally biased region" description="Polar residues" evidence="2">
    <location>
        <begin position="709"/>
        <end position="719"/>
    </location>
</feature>
<feature type="compositionally biased region" description="Basic and acidic residues" evidence="2">
    <location>
        <begin position="688"/>
        <end position="708"/>
    </location>
</feature>
<feature type="compositionally biased region" description="Basic residues" evidence="2">
    <location>
        <begin position="547"/>
        <end position="556"/>
    </location>
</feature>
<dbReference type="InterPro" id="IPR038440">
    <property type="entry name" value="FimV_C_sf"/>
</dbReference>
<dbReference type="NCBIfam" id="TIGR03505">
    <property type="entry name" value="FimV_core"/>
    <property type="match status" value="1"/>
</dbReference>
<sequence>MKKTVLHAAIFALTLPMSLHAIGLGNMTVKSALDQPFSAEIELIDVGSTPLPGIRVGLADPENFDEVGIERTAILSLLSFRIEKNAQGKYIILVQSQERMTEPYIELVVDLTWPQGQLYKAYTVLLDPPGYQLVSTTAQSSPTHYKTVQKHTYEPGVINKAVSTKVEHNPLNLNDSKKKATYGPTITNENVWQIALRYKTSEIILPQVVLAIVGANPDAFIEGNLNGLKVGVRLIIPGTEEIMQVPADLATEEVMAHDKAWNEKTPVNHVLSPPYMNGTTLTSSPPVNNSQIPTIPKMIIQAEPTQGSASQLIPVNTALPVMNTNQQQSMPNNNSPQNSDRDATTRAELSITTAAVESVRESNALLMEQLHLMQDQNKKLQQQLDKRDKELEQLQAQMKVMMKQRVAVAAQASSSNSSNSTTSYWPFFLLLLVAAGGGGFAYWYFILRKQESEESPYLTDTPIEPKPFTPLVKPVPLIVEESITESQSNPEAVPADSQGEQTKAEVVDNDNKEILTEVKKEPETEQNVSGIEHEATPETEVSPEKVIKKRPGRKKKETLNEPIIELASKDESHKEEHNSVIESYEGVVKTRPEESVTPEQSNAEQPERSLIEVHPTQNEKQPDEPVHEIQTDSASDEEMPEHDVLEFEAGLHEVLKEQSTKPSTEDKAYEDPDKDMSLDFVSSLSDRPVSDRGDKPVDEDKGEGEHLTDSFSTQVSPHQIDTVDTPVDASVTKTPDVDLDKSITDFFVDPSQEKINSDDSPLTDESSITPESEINNESANPLKSTKALNTLLDLAKTYIGMDDFESARHSLEEVLEYGSEQQKAEAKGLLEQIKGR</sequence>
<dbReference type="EMBL" id="JADWVN010000017">
    <property type="protein sequence ID" value="MBL7526757.1"/>
    <property type="molecule type" value="Genomic_DNA"/>
</dbReference>
<feature type="signal peptide" evidence="4">
    <location>
        <begin position="1"/>
        <end position="21"/>
    </location>
</feature>
<dbReference type="Pfam" id="PF25800">
    <property type="entry name" value="FimV_N"/>
    <property type="match status" value="1"/>
</dbReference>
<dbReference type="Gene3D" id="1.20.58.2200">
    <property type="match status" value="1"/>
</dbReference>
<evidence type="ECO:0000259" key="5">
    <source>
        <dbReference type="Pfam" id="PF25800"/>
    </source>
</evidence>
<keyword evidence="3" id="KW-0812">Transmembrane</keyword>
<feature type="compositionally biased region" description="Basic and acidic residues" evidence="2">
    <location>
        <begin position="567"/>
        <end position="579"/>
    </location>
</feature>
<feature type="region of interest" description="Disordered" evidence="2">
    <location>
        <begin position="484"/>
        <end position="505"/>
    </location>
</feature>
<proteinExistence type="predicted"/>
<name>A0ABS1WBM9_9GAMM</name>
<gene>
    <name evidence="6" type="ORF">I5282_09255</name>
</gene>
<evidence type="ECO:0000313" key="7">
    <source>
        <dbReference type="Proteomes" id="UP000809910"/>
    </source>
</evidence>
<dbReference type="RefSeq" id="WP_203111820.1">
    <property type="nucleotide sequence ID" value="NZ_JADOBG010000022.1"/>
</dbReference>
<feature type="coiled-coil region" evidence="1">
    <location>
        <begin position="363"/>
        <end position="411"/>
    </location>
</feature>
<evidence type="ECO:0000256" key="3">
    <source>
        <dbReference type="SAM" id="Phobius"/>
    </source>
</evidence>
<feature type="compositionally biased region" description="Low complexity" evidence="2">
    <location>
        <begin position="325"/>
        <end position="338"/>
    </location>
</feature>
<evidence type="ECO:0000256" key="2">
    <source>
        <dbReference type="SAM" id="MobiDB-lite"/>
    </source>
</evidence>
<keyword evidence="1" id="KW-0175">Coiled coil</keyword>
<feature type="domain" description="FimV N-terminal" evidence="5">
    <location>
        <begin position="23"/>
        <end position="129"/>
    </location>
</feature>
<feature type="compositionally biased region" description="Basic and acidic residues" evidence="2">
    <location>
        <begin position="620"/>
        <end position="630"/>
    </location>
</feature>
<dbReference type="Proteomes" id="UP000809910">
    <property type="component" value="Unassembled WGS sequence"/>
</dbReference>